<sequence>MWTSQKILDGKNLDYFLHVGNNSNTKLKFVLVGFLDWNQIPLNSNSQKVFYGELKPKHRGIIKGEIEYNKINDRSNFTVIFLPNAFSILNNSYGKEYANEASFRLGIYKSKEENS</sequence>
<dbReference type="AlphaFoldDB" id="A0A6N9Q999"/>
<reference evidence="1 2" key="1">
    <citation type="submission" date="2019-01" db="EMBL/GenBank/DDBJ databases">
        <title>Chengkuizengella sp. nov., isolated from deep-sea sediment of East Pacific Ocean.</title>
        <authorList>
            <person name="Yang J."/>
            <person name="Lai Q."/>
            <person name="Shao Z."/>
        </authorList>
    </citation>
    <scope>NUCLEOTIDE SEQUENCE [LARGE SCALE GENOMIC DNA]</scope>
    <source>
        <strain evidence="1 2">YPA3-1-1</strain>
    </source>
</reference>
<evidence type="ECO:0000313" key="2">
    <source>
        <dbReference type="Proteomes" id="UP000448943"/>
    </source>
</evidence>
<dbReference type="Proteomes" id="UP000448943">
    <property type="component" value="Unassembled WGS sequence"/>
</dbReference>
<keyword evidence="2" id="KW-1185">Reference proteome</keyword>
<organism evidence="1 2">
    <name type="scientific">Chengkuizengella marina</name>
    <dbReference type="NCBI Taxonomy" id="2507566"/>
    <lineage>
        <taxon>Bacteria</taxon>
        <taxon>Bacillati</taxon>
        <taxon>Bacillota</taxon>
        <taxon>Bacilli</taxon>
        <taxon>Bacillales</taxon>
        <taxon>Paenibacillaceae</taxon>
        <taxon>Chengkuizengella</taxon>
    </lineage>
</organism>
<accession>A0A6N9Q999</accession>
<dbReference type="EMBL" id="SIJB01000080">
    <property type="protein sequence ID" value="NBI31261.1"/>
    <property type="molecule type" value="Genomic_DNA"/>
</dbReference>
<comment type="caution">
    <text evidence="1">The sequence shown here is derived from an EMBL/GenBank/DDBJ whole genome shotgun (WGS) entry which is preliminary data.</text>
</comment>
<evidence type="ECO:0000313" key="1">
    <source>
        <dbReference type="EMBL" id="NBI31261.1"/>
    </source>
</evidence>
<protein>
    <submittedName>
        <fullName evidence="1">Uncharacterized protein</fullName>
    </submittedName>
</protein>
<proteinExistence type="predicted"/>
<gene>
    <name evidence="1" type="ORF">ERL59_20250</name>
</gene>
<name>A0A6N9Q999_9BACL</name>